<sequence length="138" mass="15364">MIKIYIIAVFNNFAKEIIAVAVPEKNRSKCEPVISRDTFSGEASPPPHPAKPGEPLMTWAPTSLKAHKQTSVNHDASTLHRVRPDGTCECRRRVTCAMDDAWWKSSRHRMSQETVTGRFPSLLPGRRRLAAAGWSKGA</sequence>
<dbReference type="Proteomes" id="UP000299102">
    <property type="component" value="Unassembled WGS sequence"/>
</dbReference>
<protein>
    <submittedName>
        <fullName evidence="2">Uncharacterized protein</fullName>
    </submittedName>
</protein>
<evidence type="ECO:0000313" key="3">
    <source>
        <dbReference type="Proteomes" id="UP000299102"/>
    </source>
</evidence>
<evidence type="ECO:0000256" key="1">
    <source>
        <dbReference type="SAM" id="MobiDB-lite"/>
    </source>
</evidence>
<proteinExistence type="predicted"/>
<dbReference type="AlphaFoldDB" id="A0A4C1ZET5"/>
<organism evidence="2 3">
    <name type="scientific">Eumeta variegata</name>
    <name type="common">Bagworm moth</name>
    <name type="synonym">Eumeta japonica</name>
    <dbReference type="NCBI Taxonomy" id="151549"/>
    <lineage>
        <taxon>Eukaryota</taxon>
        <taxon>Metazoa</taxon>
        <taxon>Ecdysozoa</taxon>
        <taxon>Arthropoda</taxon>
        <taxon>Hexapoda</taxon>
        <taxon>Insecta</taxon>
        <taxon>Pterygota</taxon>
        <taxon>Neoptera</taxon>
        <taxon>Endopterygota</taxon>
        <taxon>Lepidoptera</taxon>
        <taxon>Glossata</taxon>
        <taxon>Ditrysia</taxon>
        <taxon>Tineoidea</taxon>
        <taxon>Psychidae</taxon>
        <taxon>Oiketicinae</taxon>
        <taxon>Eumeta</taxon>
    </lineage>
</organism>
<comment type="caution">
    <text evidence="2">The sequence shown here is derived from an EMBL/GenBank/DDBJ whole genome shotgun (WGS) entry which is preliminary data.</text>
</comment>
<name>A0A4C1ZET5_EUMVA</name>
<gene>
    <name evidence="2" type="ORF">EVAR_67716_1</name>
</gene>
<accession>A0A4C1ZET5</accession>
<reference evidence="2 3" key="1">
    <citation type="journal article" date="2019" name="Commun. Biol.">
        <title>The bagworm genome reveals a unique fibroin gene that provides high tensile strength.</title>
        <authorList>
            <person name="Kono N."/>
            <person name="Nakamura H."/>
            <person name="Ohtoshi R."/>
            <person name="Tomita M."/>
            <person name="Numata K."/>
            <person name="Arakawa K."/>
        </authorList>
    </citation>
    <scope>NUCLEOTIDE SEQUENCE [LARGE SCALE GENOMIC DNA]</scope>
</reference>
<keyword evidence="3" id="KW-1185">Reference proteome</keyword>
<evidence type="ECO:0000313" key="2">
    <source>
        <dbReference type="EMBL" id="GBP85604.1"/>
    </source>
</evidence>
<feature type="region of interest" description="Disordered" evidence="1">
    <location>
        <begin position="36"/>
        <end position="57"/>
    </location>
</feature>
<dbReference type="EMBL" id="BGZK01001748">
    <property type="protein sequence ID" value="GBP85604.1"/>
    <property type="molecule type" value="Genomic_DNA"/>
</dbReference>